<reference evidence="2" key="1">
    <citation type="journal article" date="2019" name="Int. J. Syst. Evol. Microbiol.">
        <title>The Global Catalogue of Microorganisms (GCM) 10K type strain sequencing project: providing services to taxonomists for standard genome sequencing and annotation.</title>
        <authorList>
            <consortium name="The Broad Institute Genomics Platform"/>
            <consortium name="The Broad Institute Genome Sequencing Center for Infectious Disease"/>
            <person name="Wu L."/>
            <person name="Ma J."/>
        </authorList>
    </citation>
    <scope>NUCLEOTIDE SEQUENCE [LARGE SCALE GENOMIC DNA]</scope>
    <source>
        <strain evidence="2">CCUG 62952</strain>
    </source>
</reference>
<comment type="caution">
    <text evidence="1">The sequence shown here is derived from an EMBL/GenBank/DDBJ whole genome shotgun (WGS) entry which is preliminary data.</text>
</comment>
<evidence type="ECO:0000313" key="2">
    <source>
        <dbReference type="Proteomes" id="UP001596978"/>
    </source>
</evidence>
<protein>
    <recommendedName>
        <fullName evidence="3">Lipoprotein</fullName>
    </recommendedName>
</protein>
<dbReference type="RefSeq" id="WP_386404850.1">
    <property type="nucleotide sequence ID" value="NZ_JBHTJH010000004.1"/>
</dbReference>
<gene>
    <name evidence="1" type="ORF">ACFQ1M_05110</name>
</gene>
<keyword evidence="2" id="KW-1185">Reference proteome</keyword>
<sequence length="249" mass="27319">MKNLVFLLAGVAFIGLSSCNYNDDIEDLQNELDELRDDLTVAENEHVAILDSISSLIESNAVSDVNATKMSVSISLFEMIARVPQSSDMFINLSEIIYSDYTELLPFTNPTILVRGQALGELFEGIARQPEAFDKLDAAATQFVGPFDFAQMSNNDALVDGRARGIAIAKLFEGIARQPEAFDKLKTAATTYLGVYDPAVFSDETIEVARAQAFGALIESLARQPEAESRLNEICIQFLDFSISNDTTH</sequence>
<proteinExistence type="predicted"/>
<accession>A0ABW3CUY4</accession>
<dbReference type="Proteomes" id="UP001596978">
    <property type="component" value="Unassembled WGS sequence"/>
</dbReference>
<name>A0ABW3CUY4_9FLAO</name>
<evidence type="ECO:0008006" key="3">
    <source>
        <dbReference type="Google" id="ProtNLM"/>
    </source>
</evidence>
<organism evidence="1 2">
    <name type="scientific">Sungkyunkwania multivorans</name>
    <dbReference type="NCBI Taxonomy" id="1173618"/>
    <lineage>
        <taxon>Bacteria</taxon>
        <taxon>Pseudomonadati</taxon>
        <taxon>Bacteroidota</taxon>
        <taxon>Flavobacteriia</taxon>
        <taxon>Flavobacteriales</taxon>
        <taxon>Flavobacteriaceae</taxon>
        <taxon>Sungkyunkwania</taxon>
    </lineage>
</organism>
<dbReference type="PROSITE" id="PS51257">
    <property type="entry name" value="PROKAR_LIPOPROTEIN"/>
    <property type="match status" value="1"/>
</dbReference>
<evidence type="ECO:0000313" key="1">
    <source>
        <dbReference type="EMBL" id="MFD0861575.1"/>
    </source>
</evidence>
<dbReference type="EMBL" id="JBHTJH010000004">
    <property type="protein sequence ID" value="MFD0861575.1"/>
    <property type="molecule type" value="Genomic_DNA"/>
</dbReference>